<evidence type="ECO:0000313" key="2">
    <source>
        <dbReference type="EMBL" id="KJZ07902.1"/>
    </source>
</evidence>
<sequence>MLDKFAENTRMHESHYRSVYNKGYDLVVFRYASQDDGIRHNARALASALKTLAAQSSEIRLVGHSMGGVAGRLALAYLEKEGFNHKVKNFVAVDAPG</sequence>
<dbReference type="Proteomes" id="UP000033452">
    <property type="component" value="Unassembled WGS sequence"/>
</dbReference>
<accession>A0A0F4QML7</accession>
<dbReference type="RefSeq" id="WP_046005533.1">
    <property type="nucleotide sequence ID" value="NZ_JXYA01000031.1"/>
</dbReference>
<dbReference type="EMBL" id="JXYA01000031">
    <property type="protein sequence ID" value="KJZ07902.1"/>
    <property type="molecule type" value="Genomic_DNA"/>
</dbReference>
<dbReference type="OrthoDB" id="556502at2"/>
<dbReference type="InterPro" id="IPR007751">
    <property type="entry name" value="DUF676_lipase-like"/>
</dbReference>
<feature type="domain" description="DUF676" evidence="1">
    <location>
        <begin position="50"/>
        <end position="92"/>
    </location>
</feature>
<dbReference type="SUPFAM" id="SSF53474">
    <property type="entry name" value="alpha/beta-Hydrolases"/>
    <property type="match status" value="1"/>
</dbReference>
<dbReference type="AlphaFoldDB" id="A0A0F4QML7"/>
<proteinExistence type="predicted"/>
<comment type="caution">
    <text evidence="2">The sequence shown here is derived from an EMBL/GenBank/DDBJ whole genome shotgun (WGS) entry which is preliminary data.</text>
</comment>
<dbReference type="Pfam" id="PF05057">
    <property type="entry name" value="DUF676"/>
    <property type="match status" value="1"/>
</dbReference>
<protein>
    <recommendedName>
        <fullName evidence="1">DUF676 domain-containing protein</fullName>
    </recommendedName>
</protein>
<dbReference type="Gene3D" id="3.40.50.1820">
    <property type="entry name" value="alpha/beta hydrolase"/>
    <property type="match status" value="1"/>
</dbReference>
<dbReference type="PATRIC" id="fig|43658.5.peg.2867"/>
<gene>
    <name evidence="2" type="ORF">TW77_13600</name>
</gene>
<evidence type="ECO:0000259" key="1">
    <source>
        <dbReference type="Pfam" id="PF05057"/>
    </source>
</evidence>
<reference evidence="2 3" key="1">
    <citation type="journal article" date="2015" name="BMC Genomics">
        <title>Genome mining reveals unlocked bioactive potential of marine Gram-negative bacteria.</title>
        <authorList>
            <person name="Machado H."/>
            <person name="Sonnenschein E.C."/>
            <person name="Melchiorsen J."/>
            <person name="Gram L."/>
        </authorList>
    </citation>
    <scope>NUCLEOTIDE SEQUENCE [LARGE SCALE GENOMIC DNA]</scope>
    <source>
        <strain evidence="2 3">S2471</strain>
    </source>
</reference>
<evidence type="ECO:0000313" key="3">
    <source>
        <dbReference type="Proteomes" id="UP000033452"/>
    </source>
</evidence>
<organism evidence="2 3">
    <name type="scientific">Pseudoalteromonas rubra</name>
    <dbReference type="NCBI Taxonomy" id="43658"/>
    <lineage>
        <taxon>Bacteria</taxon>
        <taxon>Pseudomonadati</taxon>
        <taxon>Pseudomonadota</taxon>
        <taxon>Gammaproteobacteria</taxon>
        <taxon>Alteromonadales</taxon>
        <taxon>Pseudoalteromonadaceae</taxon>
        <taxon>Pseudoalteromonas</taxon>
    </lineage>
</organism>
<keyword evidence="3" id="KW-1185">Reference proteome</keyword>
<dbReference type="InterPro" id="IPR029058">
    <property type="entry name" value="AB_hydrolase_fold"/>
</dbReference>
<name>A0A0F4QML7_9GAMM</name>